<gene>
    <name evidence="1" type="ORF">B7Z01_04265</name>
</gene>
<comment type="caution">
    <text evidence="1">The sequence shown here is derived from an EMBL/GenBank/DDBJ whole genome shotgun (WGS) entry which is preliminary data.</text>
</comment>
<dbReference type="Proteomes" id="UP000215595">
    <property type="component" value="Unassembled WGS sequence"/>
</dbReference>
<proteinExistence type="predicted"/>
<reference evidence="1 2" key="1">
    <citation type="submission" date="2017-03" db="EMBL/GenBank/DDBJ databases">
        <title>Lifting the veil on microbial sulfur biogeochemistry in mining wastewaters.</title>
        <authorList>
            <person name="Kantor R.S."/>
            <person name="Colenbrander Nelson T."/>
            <person name="Marshall S."/>
            <person name="Bennett D."/>
            <person name="Apte S."/>
            <person name="Camacho D."/>
            <person name="Thomas B.C."/>
            <person name="Warren L.A."/>
            <person name="Banfield J.F."/>
        </authorList>
    </citation>
    <scope>NUCLEOTIDE SEQUENCE [LARGE SCALE GENOMIC DNA]</scope>
    <source>
        <strain evidence="1">32-69-9</strain>
    </source>
</reference>
<organism evidence="1 2">
    <name type="scientific">Brevundimonas subvibrioides</name>
    <dbReference type="NCBI Taxonomy" id="74313"/>
    <lineage>
        <taxon>Bacteria</taxon>
        <taxon>Pseudomonadati</taxon>
        <taxon>Pseudomonadota</taxon>
        <taxon>Alphaproteobacteria</taxon>
        <taxon>Caulobacterales</taxon>
        <taxon>Caulobacteraceae</taxon>
        <taxon>Brevundimonas</taxon>
    </lineage>
</organism>
<evidence type="ECO:0000313" key="1">
    <source>
        <dbReference type="EMBL" id="OYX34764.1"/>
    </source>
</evidence>
<accession>A0A258FS37</accession>
<dbReference type="EMBL" id="NCEB01000007">
    <property type="protein sequence ID" value="OYX34764.1"/>
    <property type="molecule type" value="Genomic_DNA"/>
</dbReference>
<name>A0A258FS37_9CAUL</name>
<sequence>MAKDKDEVAEELRSIKILMILQLLRQGVKQGQIASSLGISDATMSRMLPTGLSKALSKSNPSEAAG</sequence>
<dbReference type="AlphaFoldDB" id="A0A258FS37"/>
<protein>
    <submittedName>
        <fullName evidence="1">Uncharacterized protein</fullName>
    </submittedName>
</protein>
<evidence type="ECO:0000313" key="2">
    <source>
        <dbReference type="Proteomes" id="UP000215595"/>
    </source>
</evidence>